<organism evidence="2">
    <name type="scientific">marine sediment metagenome</name>
    <dbReference type="NCBI Taxonomy" id="412755"/>
    <lineage>
        <taxon>unclassified sequences</taxon>
        <taxon>metagenomes</taxon>
        <taxon>ecological metagenomes</taxon>
    </lineage>
</organism>
<evidence type="ECO:0000313" key="2">
    <source>
        <dbReference type="EMBL" id="GAI14693.1"/>
    </source>
</evidence>
<protein>
    <submittedName>
        <fullName evidence="2">Uncharacterized protein</fullName>
    </submittedName>
</protein>
<keyword evidence="1" id="KW-0812">Transmembrane</keyword>
<keyword evidence="1" id="KW-1133">Transmembrane helix</keyword>
<accession>X1L6R5</accession>
<gene>
    <name evidence="2" type="ORF">S06H3_09234</name>
</gene>
<keyword evidence="1" id="KW-0472">Membrane</keyword>
<reference evidence="2" key="1">
    <citation type="journal article" date="2014" name="Front. Microbiol.">
        <title>High frequency of phylogenetically diverse reductive dehalogenase-homologous genes in deep subseafloor sedimentary metagenomes.</title>
        <authorList>
            <person name="Kawai M."/>
            <person name="Futagami T."/>
            <person name="Toyoda A."/>
            <person name="Takaki Y."/>
            <person name="Nishi S."/>
            <person name="Hori S."/>
            <person name="Arai W."/>
            <person name="Tsubouchi T."/>
            <person name="Morono Y."/>
            <person name="Uchiyama I."/>
            <person name="Ito T."/>
            <person name="Fujiyama A."/>
            <person name="Inagaki F."/>
            <person name="Takami H."/>
        </authorList>
    </citation>
    <scope>NUCLEOTIDE SEQUENCE</scope>
    <source>
        <strain evidence="2">Expedition CK06-06</strain>
    </source>
</reference>
<name>X1L6R5_9ZZZZ</name>
<feature type="transmembrane region" description="Helical" evidence="1">
    <location>
        <begin position="70"/>
        <end position="92"/>
    </location>
</feature>
<sequence length="263" mass="30407">MINQEVEDHLVICSSCKKYFDEIIEVKELLTSATFYDLSFERSKKLLKLVREKSTEMLPVLKPKPVWAKWQFVSVISVLVILLLGVLTLQIFRPFLMPTEKAIREVEIVEDLEERATTAEEAPLEERVGVISSETEEYTEIEGEVKEIELITINPEVPPVPKPIATSSEKNYTSKDLEETFIKQKSDEGIIIEEIFELFAQIDLNQIPLIKDEYDRILTRSAESNIEQIQDFGEVLQELEPKIYKYLTGLEQLPKNSLSYIFM</sequence>
<dbReference type="AlphaFoldDB" id="X1L6R5"/>
<dbReference type="EMBL" id="BARV01004029">
    <property type="protein sequence ID" value="GAI14693.1"/>
    <property type="molecule type" value="Genomic_DNA"/>
</dbReference>
<proteinExistence type="predicted"/>
<evidence type="ECO:0000256" key="1">
    <source>
        <dbReference type="SAM" id="Phobius"/>
    </source>
</evidence>
<comment type="caution">
    <text evidence="2">The sequence shown here is derived from an EMBL/GenBank/DDBJ whole genome shotgun (WGS) entry which is preliminary data.</text>
</comment>